<keyword evidence="2" id="KW-1185">Reference proteome</keyword>
<organism evidence="1 2">
    <name type="scientific">Lutispora saccharofermentans</name>
    <dbReference type="NCBI Taxonomy" id="3024236"/>
    <lineage>
        <taxon>Bacteria</taxon>
        <taxon>Bacillati</taxon>
        <taxon>Bacillota</taxon>
        <taxon>Clostridia</taxon>
        <taxon>Lutisporales</taxon>
        <taxon>Lutisporaceae</taxon>
        <taxon>Lutispora</taxon>
    </lineage>
</organism>
<protein>
    <recommendedName>
        <fullName evidence="3">WYL domain-containing protein</fullName>
    </recommendedName>
</protein>
<comment type="caution">
    <text evidence="1">The sequence shown here is derived from an EMBL/GenBank/DDBJ whole genome shotgun (WGS) entry which is preliminary data.</text>
</comment>
<dbReference type="EMBL" id="JAJEKE010000022">
    <property type="protein sequence ID" value="MCQ1531431.1"/>
    <property type="molecule type" value="Genomic_DNA"/>
</dbReference>
<gene>
    <name evidence="1" type="ORF">LJD61_18090</name>
</gene>
<accession>A0ABT1NJR1</accession>
<dbReference type="RefSeq" id="WP_255228967.1">
    <property type="nucleotide sequence ID" value="NZ_JAJEKE010000022.1"/>
</dbReference>
<evidence type="ECO:0000313" key="2">
    <source>
        <dbReference type="Proteomes" id="UP001651880"/>
    </source>
</evidence>
<evidence type="ECO:0000313" key="1">
    <source>
        <dbReference type="EMBL" id="MCQ1531431.1"/>
    </source>
</evidence>
<dbReference type="Proteomes" id="UP001651880">
    <property type="component" value="Unassembled WGS sequence"/>
</dbReference>
<sequence length="72" mass="8341">MIEHVLKASLERGNIITIIYSGKSGMSERNIKVLEIQEDKIKAYCYLRKQVRYFKLGSILSAAYFNSRKKVV</sequence>
<proteinExistence type="predicted"/>
<reference evidence="1 2" key="1">
    <citation type="submission" date="2021-10" db="EMBL/GenBank/DDBJ databases">
        <title>Lutispora strain m25 sp. nov., a thermophilic, non-spore-forming bacterium isolated from a lab-scale methanogenic bioreactor digesting anaerobic sludge.</title>
        <authorList>
            <person name="El Houari A."/>
            <person name="Mcdonald J."/>
        </authorList>
    </citation>
    <scope>NUCLEOTIDE SEQUENCE [LARGE SCALE GENOMIC DNA]</scope>
    <source>
        <strain evidence="2">m25</strain>
    </source>
</reference>
<evidence type="ECO:0008006" key="3">
    <source>
        <dbReference type="Google" id="ProtNLM"/>
    </source>
</evidence>
<name>A0ABT1NJR1_9FIRM</name>